<dbReference type="SUPFAM" id="SSF53597">
    <property type="entry name" value="Dihydrofolate reductase-like"/>
    <property type="match status" value="1"/>
</dbReference>
<evidence type="ECO:0000256" key="1">
    <source>
        <dbReference type="ARBA" id="ARBA00004903"/>
    </source>
</evidence>
<evidence type="ECO:0000313" key="11">
    <source>
        <dbReference type="Proteomes" id="UP001156601"/>
    </source>
</evidence>
<dbReference type="PRINTS" id="PR00070">
    <property type="entry name" value="DHFR"/>
</dbReference>
<comment type="similarity">
    <text evidence="2 8">Belongs to the dihydrofolate reductase family.</text>
</comment>
<comment type="caution">
    <text evidence="10">The sequence shown here is derived from an EMBL/GenBank/DDBJ whole genome shotgun (WGS) entry which is preliminary data.</text>
</comment>
<evidence type="ECO:0000256" key="5">
    <source>
        <dbReference type="ARBA" id="ARBA00022857"/>
    </source>
</evidence>
<dbReference type="GO" id="GO:0006730">
    <property type="term" value="P:one-carbon metabolic process"/>
    <property type="evidence" value="ECO:0007669"/>
    <property type="project" value="UniProtKB-KW"/>
</dbReference>
<dbReference type="InterPro" id="IPR001796">
    <property type="entry name" value="DHFR_dom"/>
</dbReference>
<feature type="domain" description="DHFR" evidence="9">
    <location>
        <begin position="2"/>
        <end position="162"/>
    </location>
</feature>
<dbReference type="EMBL" id="BSOT01000011">
    <property type="protein sequence ID" value="GLR72548.1"/>
    <property type="molecule type" value="Genomic_DNA"/>
</dbReference>
<accession>A0AA37T5I5</accession>
<evidence type="ECO:0000256" key="8">
    <source>
        <dbReference type="PIRNR" id="PIRNR000194"/>
    </source>
</evidence>
<dbReference type="InterPro" id="IPR024072">
    <property type="entry name" value="DHFR-like_dom_sf"/>
</dbReference>
<gene>
    <name evidence="10" type="primary">folA</name>
    <name evidence="10" type="ORF">GCM10007852_34560</name>
</gene>
<keyword evidence="4 8" id="KW-0554">One-carbon metabolism</keyword>
<dbReference type="GO" id="GO:0046452">
    <property type="term" value="P:dihydrofolate metabolic process"/>
    <property type="evidence" value="ECO:0007669"/>
    <property type="project" value="TreeGrafter"/>
</dbReference>
<keyword evidence="5 8" id="KW-0521">NADP</keyword>
<dbReference type="Proteomes" id="UP001156601">
    <property type="component" value="Unassembled WGS sequence"/>
</dbReference>
<dbReference type="GO" id="GO:0070401">
    <property type="term" value="F:NADP+ binding"/>
    <property type="evidence" value="ECO:0007669"/>
    <property type="project" value="UniProtKB-ARBA"/>
</dbReference>
<sequence length="171" mass="18910">MKVSIIAAMAKNRIIGKDNQMPWHLPADLKHFKSVTLGKPVLMGRKTYESIGKALPGRTNIVISRNVEYKLDDARVVESVEEAMSLASTLSSEVMVIGGGAIYEALLPKATHLYLTFIDLSTDGDTVFPDYESVGSWQIVETEKHSADDKNPHDYTFVTLARSSLRDSPKL</sequence>
<dbReference type="PANTHER" id="PTHR48069">
    <property type="entry name" value="DIHYDROFOLATE REDUCTASE"/>
    <property type="match status" value="1"/>
</dbReference>
<reference evidence="10" key="1">
    <citation type="journal article" date="2014" name="Int. J. Syst. Evol. Microbiol.">
        <title>Complete genome sequence of Corynebacterium casei LMG S-19264T (=DSM 44701T), isolated from a smear-ripened cheese.</title>
        <authorList>
            <consortium name="US DOE Joint Genome Institute (JGI-PGF)"/>
            <person name="Walter F."/>
            <person name="Albersmeier A."/>
            <person name="Kalinowski J."/>
            <person name="Ruckert C."/>
        </authorList>
    </citation>
    <scope>NUCLEOTIDE SEQUENCE</scope>
    <source>
        <strain evidence="10">NBRC 110023</strain>
    </source>
</reference>
<dbReference type="CDD" id="cd00209">
    <property type="entry name" value="DHFR"/>
    <property type="match status" value="1"/>
</dbReference>
<protein>
    <recommendedName>
        <fullName evidence="3 8">Dihydrofolate reductase</fullName>
        <ecNumber evidence="3 8">1.5.1.3</ecNumber>
    </recommendedName>
</protein>
<dbReference type="InterPro" id="IPR012259">
    <property type="entry name" value="DHFR"/>
</dbReference>
<proteinExistence type="inferred from homology"/>
<keyword evidence="6 8" id="KW-0560">Oxidoreductase</keyword>
<dbReference type="EC" id="1.5.1.3" evidence="3 8"/>
<dbReference type="RefSeq" id="WP_284218961.1">
    <property type="nucleotide sequence ID" value="NZ_BSOT01000011.1"/>
</dbReference>
<dbReference type="PROSITE" id="PS51330">
    <property type="entry name" value="DHFR_2"/>
    <property type="match status" value="1"/>
</dbReference>
<dbReference type="Pfam" id="PF00186">
    <property type="entry name" value="DHFR_1"/>
    <property type="match status" value="1"/>
</dbReference>
<evidence type="ECO:0000256" key="6">
    <source>
        <dbReference type="ARBA" id="ARBA00023002"/>
    </source>
</evidence>
<evidence type="ECO:0000256" key="7">
    <source>
        <dbReference type="ARBA" id="ARBA00025067"/>
    </source>
</evidence>
<dbReference type="GO" id="GO:0046654">
    <property type="term" value="P:tetrahydrofolate biosynthetic process"/>
    <property type="evidence" value="ECO:0007669"/>
    <property type="project" value="InterPro"/>
</dbReference>
<dbReference type="Gene3D" id="3.40.430.10">
    <property type="entry name" value="Dihydrofolate Reductase, subunit A"/>
    <property type="match status" value="1"/>
</dbReference>
<organism evidence="10 11">
    <name type="scientific">Agaribacter marinus</name>
    <dbReference type="NCBI Taxonomy" id="1431249"/>
    <lineage>
        <taxon>Bacteria</taxon>
        <taxon>Pseudomonadati</taxon>
        <taxon>Pseudomonadota</taxon>
        <taxon>Gammaproteobacteria</taxon>
        <taxon>Alteromonadales</taxon>
        <taxon>Alteromonadaceae</taxon>
        <taxon>Agaribacter</taxon>
    </lineage>
</organism>
<name>A0AA37T5I5_9ALTE</name>
<evidence type="ECO:0000259" key="9">
    <source>
        <dbReference type="PROSITE" id="PS51330"/>
    </source>
</evidence>
<dbReference type="GO" id="GO:0005829">
    <property type="term" value="C:cytosol"/>
    <property type="evidence" value="ECO:0007669"/>
    <property type="project" value="TreeGrafter"/>
</dbReference>
<dbReference type="GO" id="GO:0004146">
    <property type="term" value="F:dihydrofolate reductase activity"/>
    <property type="evidence" value="ECO:0007669"/>
    <property type="project" value="UniProtKB-EC"/>
</dbReference>
<reference evidence="10" key="2">
    <citation type="submission" date="2023-01" db="EMBL/GenBank/DDBJ databases">
        <title>Draft genome sequence of Agaribacter marinus strain NBRC 110023.</title>
        <authorList>
            <person name="Sun Q."/>
            <person name="Mori K."/>
        </authorList>
    </citation>
    <scope>NUCLEOTIDE SEQUENCE</scope>
    <source>
        <strain evidence="10">NBRC 110023</strain>
    </source>
</reference>
<dbReference type="PANTHER" id="PTHR48069:SF3">
    <property type="entry name" value="DIHYDROFOLATE REDUCTASE"/>
    <property type="match status" value="1"/>
</dbReference>
<dbReference type="PIRSF" id="PIRSF000194">
    <property type="entry name" value="DHFR"/>
    <property type="match status" value="1"/>
</dbReference>
<evidence type="ECO:0000313" key="10">
    <source>
        <dbReference type="EMBL" id="GLR72548.1"/>
    </source>
</evidence>
<dbReference type="NCBIfam" id="NF008037">
    <property type="entry name" value="PRK10769.1"/>
    <property type="match status" value="1"/>
</dbReference>
<comment type="pathway">
    <text evidence="1 8">Cofactor biosynthesis; tetrahydrofolate biosynthesis; 5,6,7,8-tetrahydrofolate from 7,8-dihydrofolate: step 1/1.</text>
</comment>
<keyword evidence="11" id="KW-1185">Reference proteome</keyword>
<evidence type="ECO:0000256" key="2">
    <source>
        <dbReference type="ARBA" id="ARBA00009539"/>
    </source>
</evidence>
<dbReference type="AlphaFoldDB" id="A0AA37T5I5"/>
<dbReference type="GO" id="GO:0046655">
    <property type="term" value="P:folic acid metabolic process"/>
    <property type="evidence" value="ECO:0007669"/>
    <property type="project" value="TreeGrafter"/>
</dbReference>
<comment type="catalytic activity">
    <reaction evidence="8">
        <text>(6S)-5,6,7,8-tetrahydrofolate + NADP(+) = 7,8-dihydrofolate + NADPH + H(+)</text>
        <dbReference type="Rhea" id="RHEA:15009"/>
        <dbReference type="ChEBI" id="CHEBI:15378"/>
        <dbReference type="ChEBI" id="CHEBI:57451"/>
        <dbReference type="ChEBI" id="CHEBI:57453"/>
        <dbReference type="ChEBI" id="CHEBI:57783"/>
        <dbReference type="ChEBI" id="CHEBI:58349"/>
        <dbReference type="EC" id="1.5.1.3"/>
    </reaction>
</comment>
<dbReference type="FunFam" id="3.40.430.10:FF:000001">
    <property type="entry name" value="Dihydrofolate reductase"/>
    <property type="match status" value="1"/>
</dbReference>
<comment type="function">
    <text evidence="7 8">Key enzyme in folate metabolism. Catalyzes an essential reaction for de novo glycine and purine synthesis, and for DNA precursor synthesis.</text>
</comment>
<evidence type="ECO:0000256" key="4">
    <source>
        <dbReference type="ARBA" id="ARBA00022563"/>
    </source>
</evidence>
<evidence type="ECO:0000256" key="3">
    <source>
        <dbReference type="ARBA" id="ARBA00012856"/>
    </source>
</evidence>